<reference evidence="1 2" key="1">
    <citation type="submission" date="2021-03" db="EMBL/GenBank/DDBJ databases">
        <title>Metabolic Capacity of the Antarctic Cyanobacterium Phormidium pseudopriestleyi that Sustains Oxygenic Photosynthesis in the Presence of Hydrogen Sulfide.</title>
        <authorList>
            <person name="Lumian J.E."/>
            <person name="Jungblut A.D."/>
            <person name="Dillon M.L."/>
            <person name="Hawes I."/>
            <person name="Doran P.T."/>
            <person name="Mackey T.J."/>
            <person name="Dick G.J."/>
            <person name="Grettenberger C.L."/>
            <person name="Sumner D.Y."/>
        </authorList>
    </citation>
    <scope>NUCLEOTIDE SEQUENCE [LARGE SCALE GENOMIC DNA]</scope>
    <source>
        <strain evidence="1 2">FRX01</strain>
    </source>
</reference>
<dbReference type="EMBL" id="JAFLQW010000652">
    <property type="protein sequence ID" value="MBO0352176.1"/>
    <property type="molecule type" value="Genomic_DNA"/>
</dbReference>
<evidence type="ECO:0000313" key="1">
    <source>
        <dbReference type="EMBL" id="MBO0352176.1"/>
    </source>
</evidence>
<gene>
    <name evidence="1" type="ORF">J0895_24460</name>
</gene>
<protein>
    <submittedName>
        <fullName evidence="1">DUF2808 domain-containing protein</fullName>
    </submittedName>
</protein>
<sequence>MLSPNSAMRRVFLGIAVTGLLITAMPTPPSWAFRCSGLTVFGGVRRDRELKYCVQSGRENSWDRYWLKIPKEKVNLAISELRINYPESYQGEFNEDRIEVTVNGNKIELDDAFWDRDNRFIQIYPTEAIPANTDIEVVLSNVRNPNFGGMFNFNALVVTRGGPPIPEYIGTWVLAIN</sequence>
<dbReference type="Proteomes" id="UP000664844">
    <property type="component" value="Unassembled WGS sequence"/>
</dbReference>
<keyword evidence="2" id="KW-1185">Reference proteome</keyword>
<accession>A0ABS3FYI9</accession>
<comment type="caution">
    <text evidence="1">The sequence shown here is derived from an EMBL/GenBank/DDBJ whole genome shotgun (WGS) entry which is preliminary data.</text>
</comment>
<proteinExistence type="predicted"/>
<dbReference type="RefSeq" id="WP_207090594.1">
    <property type="nucleotide sequence ID" value="NZ_JAFLQW010000652.1"/>
</dbReference>
<dbReference type="InterPro" id="IPR021256">
    <property type="entry name" value="DUF2808"/>
</dbReference>
<dbReference type="Pfam" id="PF10989">
    <property type="entry name" value="DUF2808"/>
    <property type="match status" value="1"/>
</dbReference>
<organism evidence="1 2">
    <name type="scientific">Phormidium pseudopriestleyi FRX01</name>
    <dbReference type="NCBI Taxonomy" id="1759528"/>
    <lineage>
        <taxon>Bacteria</taxon>
        <taxon>Bacillati</taxon>
        <taxon>Cyanobacteriota</taxon>
        <taxon>Cyanophyceae</taxon>
        <taxon>Oscillatoriophycideae</taxon>
        <taxon>Oscillatoriales</taxon>
        <taxon>Oscillatoriaceae</taxon>
        <taxon>Phormidium</taxon>
    </lineage>
</organism>
<name>A0ABS3FYI9_9CYAN</name>
<evidence type="ECO:0000313" key="2">
    <source>
        <dbReference type="Proteomes" id="UP000664844"/>
    </source>
</evidence>